<evidence type="ECO:0000259" key="5">
    <source>
        <dbReference type="PROSITE" id="PS50977"/>
    </source>
</evidence>
<dbReference type="AlphaFoldDB" id="A0A840WAW7"/>
<comment type="caution">
    <text evidence="6">The sequence shown here is derived from an EMBL/GenBank/DDBJ whole genome shotgun (WGS) entry which is preliminary data.</text>
</comment>
<gene>
    <name evidence="6" type="ORF">HNR07_004399</name>
</gene>
<dbReference type="PROSITE" id="PS50977">
    <property type="entry name" value="HTH_TETR_2"/>
    <property type="match status" value="1"/>
</dbReference>
<dbReference type="SUPFAM" id="SSF46689">
    <property type="entry name" value="Homeodomain-like"/>
    <property type="match status" value="1"/>
</dbReference>
<dbReference type="InterPro" id="IPR050109">
    <property type="entry name" value="HTH-type_TetR-like_transc_reg"/>
</dbReference>
<evidence type="ECO:0000256" key="3">
    <source>
        <dbReference type="ARBA" id="ARBA00023163"/>
    </source>
</evidence>
<dbReference type="PRINTS" id="PR00455">
    <property type="entry name" value="HTHTETR"/>
</dbReference>
<dbReference type="InterPro" id="IPR009057">
    <property type="entry name" value="Homeodomain-like_sf"/>
</dbReference>
<feature type="DNA-binding region" description="H-T-H motif" evidence="4">
    <location>
        <begin position="41"/>
        <end position="60"/>
    </location>
</feature>
<protein>
    <submittedName>
        <fullName evidence="6">AcrR family transcriptional regulator</fullName>
    </submittedName>
</protein>
<dbReference type="Proteomes" id="UP000579647">
    <property type="component" value="Unassembled WGS sequence"/>
</dbReference>
<dbReference type="RefSeq" id="WP_184366552.1">
    <property type="nucleotide sequence ID" value="NZ_BAAAKM010000007.1"/>
</dbReference>
<feature type="domain" description="HTH tetR-type" evidence="5">
    <location>
        <begin position="18"/>
        <end position="78"/>
    </location>
</feature>
<dbReference type="GO" id="GO:0003700">
    <property type="term" value="F:DNA-binding transcription factor activity"/>
    <property type="evidence" value="ECO:0007669"/>
    <property type="project" value="TreeGrafter"/>
</dbReference>
<reference evidence="6 7" key="1">
    <citation type="submission" date="2020-08" db="EMBL/GenBank/DDBJ databases">
        <title>Sequencing the genomes of 1000 actinobacteria strains.</title>
        <authorList>
            <person name="Klenk H.-P."/>
        </authorList>
    </citation>
    <scope>NUCLEOTIDE SEQUENCE [LARGE SCALE GENOMIC DNA]</scope>
    <source>
        <strain evidence="6 7">DSM 44598</strain>
    </source>
</reference>
<dbReference type="InterPro" id="IPR001647">
    <property type="entry name" value="HTH_TetR"/>
</dbReference>
<dbReference type="PANTHER" id="PTHR30055:SF234">
    <property type="entry name" value="HTH-TYPE TRANSCRIPTIONAL REGULATOR BETI"/>
    <property type="match status" value="1"/>
</dbReference>
<dbReference type="Gene3D" id="1.10.357.10">
    <property type="entry name" value="Tetracycline Repressor, domain 2"/>
    <property type="match status" value="1"/>
</dbReference>
<keyword evidence="3" id="KW-0804">Transcription</keyword>
<evidence type="ECO:0000256" key="4">
    <source>
        <dbReference type="PROSITE-ProRule" id="PRU00335"/>
    </source>
</evidence>
<sequence>MPSESRTYRSPRRERDAARTREEILGAARRLFVSRGYLRVTMSDIAREAGTAVKTVYASAGTKAELLRELLRLDVAESTAPATIEELRTVPDLAAATACLARGTRSDHERFSDSIDLLYASLGDEDADRIWQQVVESYRGALRQAATVLVARGLVSGRLDVEEVSDRLWFCFGIAAWRTLLKDCGWDFGRAESWLGAQAVAALGGLVEPGESESG</sequence>
<name>A0A840WAW7_9ACTN</name>
<proteinExistence type="predicted"/>
<keyword evidence="2 4" id="KW-0238">DNA-binding</keyword>
<accession>A0A840WAW7</accession>
<organism evidence="6 7">
    <name type="scientific">Nocardiopsis metallicus</name>
    <dbReference type="NCBI Taxonomy" id="179819"/>
    <lineage>
        <taxon>Bacteria</taxon>
        <taxon>Bacillati</taxon>
        <taxon>Actinomycetota</taxon>
        <taxon>Actinomycetes</taxon>
        <taxon>Streptosporangiales</taxon>
        <taxon>Nocardiopsidaceae</taxon>
        <taxon>Nocardiopsis</taxon>
    </lineage>
</organism>
<evidence type="ECO:0000313" key="7">
    <source>
        <dbReference type="Proteomes" id="UP000579647"/>
    </source>
</evidence>
<dbReference type="EMBL" id="JACHDO010000001">
    <property type="protein sequence ID" value="MBB5493262.1"/>
    <property type="molecule type" value="Genomic_DNA"/>
</dbReference>
<keyword evidence="1" id="KW-0805">Transcription regulation</keyword>
<dbReference type="PANTHER" id="PTHR30055">
    <property type="entry name" value="HTH-TYPE TRANSCRIPTIONAL REGULATOR RUTR"/>
    <property type="match status" value="1"/>
</dbReference>
<keyword evidence="7" id="KW-1185">Reference proteome</keyword>
<dbReference type="Pfam" id="PF00440">
    <property type="entry name" value="TetR_N"/>
    <property type="match status" value="1"/>
</dbReference>
<dbReference type="GO" id="GO:0000976">
    <property type="term" value="F:transcription cis-regulatory region binding"/>
    <property type="evidence" value="ECO:0007669"/>
    <property type="project" value="TreeGrafter"/>
</dbReference>
<evidence type="ECO:0000256" key="1">
    <source>
        <dbReference type="ARBA" id="ARBA00023015"/>
    </source>
</evidence>
<evidence type="ECO:0000256" key="2">
    <source>
        <dbReference type="ARBA" id="ARBA00023125"/>
    </source>
</evidence>
<evidence type="ECO:0000313" key="6">
    <source>
        <dbReference type="EMBL" id="MBB5493262.1"/>
    </source>
</evidence>